<dbReference type="PANTHER" id="PTHR30055">
    <property type="entry name" value="HTH-TYPE TRANSCRIPTIONAL REGULATOR RUTR"/>
    <property type="match status" value="1"/>
</dbReference>
<dbReference type="KEGG" id="parq:DSM112329_01650"/>
<proteinExistence type="predicted"/>
<dbReference type="PANTHER" id="PTHR30055:SF234">
    <property type="entry name" value="HTH-TYPE TRANSCRIPTIONAL REGULATOR BETI"/>
    <property type="match status" value="1"/>
</dbReference>
<dbReference type="Gene3D" id="1.10.357.10">
    <property type="entry name" value="Tetracycline Repressor, domain 2"/>
    <property type="match status" value="1"/>
</dbReference>
<dbReference type="InterPro" id="IPR036271">
    <property type="entry name" value="Tet_transcr_reg_TetR-rel_C_sf"/>
</dbReference>
<dbReference type="GO" id="GO:0000976">
    <property type="term" value="F:transcription cis-regulatory region binding"/>
    <property type="evidence" value="ECO:0007669"/>
    <property type="project" value="TreeGrafter"/>
</dbReference>
<name>A0AAU7ATK7_9ACTN</name>
<gene>
    <name evidence="6" type="ORF">DSM112329_01650</name>
</gene>
<evidence type="ECO:0000259" key="5">
    <source>
        <dbReference type="PROSITE" id="PS50977"/>
    </source>
</evidence>
<evidence type="ECO:0000256" key="3">
    <source>
        <dbReference type="ARBA" id="ARBA00023163"/>
    </source>
</evidence>
<keyword evidence="1" id="KW-0805">Transcription regulation</keyword>
<feature type="domain" description="HTH tetR-type" evidence="5">
    <location>
        <begin position="21"/>
        <end position="81"/>
    </location>
</feature>
<dbReference type="SUPFAM" id="SSF46689">
    <property type="entry name" value="Homeodomain-like"/>
    <property type="match status" value="1"/>
</dbReference>
<accession>A0AAU7ATK7</accession>
<dbReference type="AlphaFoldDB" id="A0AAU7ATK7"/>
<keyword evidence="2 4" id="KW-0238">DNA-binding</keyword>
<dbReference type="PROSITE" id="PS50977">
    <property type="entry name" value="HTH_TETR_2"/>
    <property type="match status" value="1"/>
</dbReference>
<organism evidence="6">
    <name type="scientific">Paraconexibacter sp. AEG42_29</name>
    <dbReference type="NCBI Taxonomy" id="2997339"/>
    <lineage>
        <taxon>Bacteria</taxon>
        <taxon>Bacillati</taxon>
        <taxon>Actinomycetota</taxon>
        <taxon>Thermoleophilia</taxon>
        <taxon>Solirubrobacterales</taxon>
        <taxon>Paraconexibacteraceae</taxon>
        <taxon>Paraconexibacter</taxon>
    </lineage>
</organism>
<dbReference type="Pfam" id="PF00440">
    <property type="entry name" value="TetR_N"/>
    <property type="match status" value="1"/>
</dbReference>
<evidence type="ECO:0000256" key="1">
    <source>
        <dbReference type="ARBA" id="ARBA00023015"/>
    </source>
</evidence>
<dbReference type="InterPro" id="IPR050109">
    <property type="entry name" value="HTH-type_TetR-like_transc_reg"/>
</dbReference>
<evidence type="ECO:0000256" key="2">
    <source>
        <dbReference type="ARBA" id="ARBA00023125"/>
    </source>
</evidence>
<reference evidence="6" key="1">
    <citation type="submission" date="2022-12" db="EMBL/GenBank/DDBJ databases">
        <title>Paraconexibacter alkalitolerans sp. nov. and Baekduia alba sp. nov., isolated from soil and emended description of the genera Paraconexibacter (Chun et al., 2020) and Baekduia (An et al., 2020).</title>
        <authorList>
            <person name="Vieira S."/>
            <person name="Huber K.J."/>
            <person name="Geppert A."/>
            <person name="Wolf J."/>
            <person name="Neumann-Schaal M."/>
            <person name="Muesken M."/>
            <person name="Overmann J."/>
        </authorList>
    </citation>
    <scope>NUCLEOTIDE SEQUENCE</scope>
    <source>
        <strain evidence="6">AEG42_29</strain>
    </source>
</reference>
<dbReference type="EMBL" id="CP114014">
    <property type="protein sequence ID" value="XAY04812.1"/>
    <property type="molecule type" value="Genomic_DNA"/>
</dbReference>
<evidence type="ECO:0000256" key="4">
    <source>
        <dbReference type="PROSITE-ProRule" id="PRU00335"/>
    </source>
</evidence>
<protein>
    <recommendedName>
        <fullName evidence="5">HTH tetR-type domain-containing protein</fullName>
    </recommendedName>
</protein>
<dbReference type="SUPFAM" id="SSF48498">
    <property type="entry name" value="Tetracyclin repressor-like, C-terminal domain"/>
    <property type="match status" value="1"/>
</dbReference>
<dbReference type="PRINTS" id="PR00455">
    <property type="entry name" value="HTHTETR"/>
</dbReference>
<dbReference type="RefSeq" id="WP_354701337.1">
    <property type="nucleotide sequence ID" value="NZ_CP114014.1"/>
</dbReference>
<feature type="DNA-binding region" description="H-T-H motif" evidence="4">
    <location>
        <begin position="44"/>
        <end position="63"/>
    </location>
</feature>
<dbReference type="InterPro" id="IPR001647">
    <property type="entry name" value="HTH_TetR"/>
</dbReference>
<dbReference type="InterPro" id="IPR009057">
    <property type="entry name" value="Homeodomain-like_sf"/>
</dbReference>
<keyword evidence="3" id="KW-0804">Transcription</keyword>
<sequence>MRRTAQPAKGRRRYAARLPAVERREQLLEVAMGIVVSQGYAGLTMEAVAREAGVTKPVVYDSFANRDEIMGTLLAAEEQRAVAEILTAIGGDPTGAVDVGTFVAGAVSRALRTIAARPLTYRLILMQIEGTPPLVRERIDKGRATIVARVQAILAAATRRADGTPTFDEELLALGVVAMGEQAAILLLSDPERFAPERFDAALAQLLSALLPSSLTA</sequence>
<evidence type="ECO:0000313" key="6">
    <source>
        <dbReference type="EMBL" id="XAY04812.1"/>
    </source>
</evidence>
<dbReference type="GO" id="GO:0003700">
    <property type="term" value="F:DNA-binding transcription factor activity"/>
    <property type="evidence" value="ECO:0007669"/>
    <property type="project" value="TreeGrafter"/>
</dbReference>